<dbReference type="Gene3D" id="3.40.50.620">
    <property type="entry name" value="HUPs"/>
    <property type="match status" value="2"/>
</dbReference>
<comment type="similarity">
    <text evidence="1">Belongs to the universal stress protein A family.</text>
</comment>
<dbReference type="PRINTS" id="PR01438">
    <property type="entry name" value="UNVRSLSTRESS"/>
</dbReference>
<dbReference type="SUPFAM" id="SSF52402">
    <property type="entry name" value="Adenine nucleotide alpha hydrolases-like"/>
    <property type="match status" value="2"/>
</dbReference>
<organism evidence="3 4">
    <name type="scientific">Caballeronia terrestris</name>
    <dbReference type="NCBI Taxonomy" id="1226301"/>
    <lineage>
        <taxon>Bacteria</taxon>
        <taxon>Pseudomonadati</taxon>
        <taxon>Pseudomonadota</taxon>
        <taxon>Betaproteobacteria</taxon>
        <taxon>Burkholderiales</taxon>
        <taxon>Burkholderiaceae</taxon>
        <taxon>Caballeronia</taxon>
    </lineage>
</organism>
<accession>A0A158KFW2</accession>
<evidence type="ECO:0000259" key="2">
    <source>
        <dbReference type="Pfam" id="PF00582"/>
    </source>
</evidence>
<dbReference type="EMBL" id="FCOL02000052">
    <property type="protein sequence ID" value="SAL80012.1"/>
    <property type="molecule type" value="Genomic_DNA"/>
</dbReference>
<comment type="caution">
    <text evidence="3">The sequence shown here is derived from an EMBL/GenBank/DDBJ whole genome shotgun (WGS) entry which is preliminary data.</text>
</comment>
<proteinExistence type="inferred from homology"/>
<reference evidence="3" key="1">
    <citation type="submission" date="2016-01" db="EMBL/GenBank/DDBJ databases">
        <authorList>
            <person name="Peeters C."/>
        </authorList>
    </citation>
    <scope>NUCLEOTIDE SEQUENCE [LARGE SCALE GENOMIC DNA]</scope>
    <source>
        <strain evidence="3">LMG 22937</strain>
    </source>
</reference>
<dbReference type="InterPro" id="IPR006016">
    <property type="entry name" value="UspA"/>
</dbReference>
<sequence length="327" mass="35200">MEETEDTAPQPGGFRRILLCLDSHEASGCACAFVRRLARPDSEITIAAVAPDPHLIATHAALTNVDVYRAQRELLEEAERAIEKASSALAKRSVAVRTHVFDLVKDGGDVARALTRRAQEDSTDLMIVVVRQHHGLVRWFDSSVVDALSRLSPCAMVVVPAGYEDAPDAGFQRILFAIDGSPTSFAALRTGVMLATPATQIRVVYVVNRAICDGSATCMAHLQDAFVKEGERAIAAADGQLQTLQDVMHLQVSADLISTDTAGDDISSALLRDAESWNADLLVMGTHGRRGGPRSYLGSVPNQVASLAKIRLMLVRERHGEPVTDAV</sequence>
<dbReference type="InterPro" id="IPR006015">
    <property type="entry name" value="Universal_stress_UspA"/>
</dbReference>
<protein>
    <submittedName>
        <fullName evidence="3">UspA domain-containing protein</fullName>
    </submittedName>
</protein>
<dbReference type="CDD" id="cd00293">
    <property type="entry name" value="USP-like"/>
    <property type="match status" value="2"/>
</dbReference>
<keyword evidence="4" id="KW-1185">Reference proteome</keyword>
<evidence type="ECO:0000313" key="4">
    <source>
        <dbReference type="Proteomes" id="UP000054925"/>
    </source>
</evidence>
<dbReference type="OrthoDB" id="8547832at2"/>
<dbReference type="Pfam" id="PF00582">
    <property type="entry name" value="Usp"/>
    <property type="match status" value="2"/>
</dbReference>
<evidence type="ECO:0000256" key="1">
    <source>
        <dbReference type="ARBA" id="ARBA00008791"/>
    </source>
</evidence>
<name>A0A158KFW2_9BURK</name>
<evidence type="ECO:0000313" key="3">
    <source>
        <dbReference type="EMBL" id="SAL80012.1"/>
    </source>
</evidence>
<dbReference type="PANTHER" id="PTHR46268:SF15">
    <property type="entry name" value="UNIVERSAL STRESS PROTEIN HP_0031"/>
    <property type="match status" value="1"/>
</dbReference>
<feature type="domain" description="UspA" evidence="2">
    <location>
        <begin position="14"/>
        <end position="160"/>
    </location>
</feature>
<dbReference type="AlphaFoldDB" id="A0A158KFW2"/>
<dbReference type="RefSeq" id="WP_087659375.1">
    <property type="nucleotide sequence ID" value="NZ_FCOL02000052.1"/>
</dbReference>
<feature type="domain" description="UspA" evidence="2">
    <location>
        <begin position="171"/>
        <end position="316"/>
    </location>
</feature>
<dbReference type="PANTHER" id="PTHR46268">
    <property type="entry name" value="STRESS RESPONSE PROTEIN NHAX"/>
    <property type="match status" value="1"/>
</dbReference>
<dbReference type="Proteomes" id="UP000054925">
    <property type="component" value="Unassembled WGS sequence"/>
</dbReference>
<gene>
    <name evidence="3" type="ORF">AWB67_05553</name>
</gene>
<dbReference type="InterPro" id="IPR014729">
    <property type="entry name" value="Rossmann-like_a/b/a_fold"/>
</dbReference>